<name>A0A344LAQ4_9PSEU</name>
<dbReference type="EMBL" id="CP015163">
    <property type="protein sequence ID" value="AXB45128.1"/>
    <property type="molecule type" value="Genomic_DNA"/>
</dbReference>
<evidence type="ECO:0000256" key="2">
    <source>
        <dbReference type="SAM" id="Phobius"/>
    </source>
</evidence>
<evidence type="ECO:0000313" key="4">
    <source>
        <dbReference type="Proteomes" id="UP000250434"/>
    </source>
</evidence>
<evidence type="ECO:0000256" key="1">
    <source>
        <dbReference type="SAM" id="MobiDB-lite"/>
    </source>
</evidence>
<feature type="transmembrane region" description="Helical" evidence="2">
    <location>
        <begin position="27"/>
        <end position="49"/>
    </location>
</feature>
<feature type="region of interest" description="Disordered" evidence="1">
    <location>
        <begin position="1"/>
        <end position="21"/>
    </location>
</feature>
<dbReference type="Pfam" id="PF14155">
    <property type="entry name" value="DUF4307"/>
    <property type="match status" value="1"/>
</dbReference>
<dbReference type="KEGG" id="aab:A4R43_23680"/>
<dbReference type="Proteomes" id="UP000250434">
    <property type="component" value="Chromosome"/>
</dbReference>
<evidence type="ECO:0000313" key="3">
    <source>
        <dbReference type="EMBL" id="AXB45128.1"/>
    </source>
</evidence>
<reference evidence="3 4" key="1">
    <citation type="submission" date="2016-04" db="EMBL/GenBank/DDBJ databases">
        <title>Complete genome sequence and analysis of deep-sea sediment isolate, Amycolatopsis sp. WP1.</title>
        <authorList>
            <person name="Wang H."/>
            <person name="Chen S."/>
            <person name="Wu Q."/>
        </authorList>
    </citation>
    <scope>NUCLEOTIDE SEQUENCE [LARGE SCALE GENOMIC DNA]</scope>
    <source>
        <strain evidence="3 4">WP1</strain>
    </source>
</reference>
<sequence>MPTETPARLPEGRYGKPSRPAPKRWRVWALSVAGLLVGGAVAVLAYANLGTAPIEGQRRLFTELPGNAMEITVDVTRDEPELPGVCIVRVRDITGAESGRREVLVPPGESSTAVTAVIKSAGRPVTADVFGCSYEVPEYLSSP</sequence>
<accession>A0A344LAQ4</accession>
<organism evidence="3 4">
    <name type="scientific">Amycolatopsis albispora</name>
    <dbReference type="NCBI Taxonomy" id="1804986"/>
    <lineage>
        <taxon>Bacteria</taxon>
        <taxon>Bacillati</taxon>
        <taxon>Actinomycetota</taxon>
        <taxon>Actinomycetes</taxon>
        <taxon>Pseudonocardiales</taxon>
        <taxon>Pseudonocardiaceae</taxon>
        <taxon>Amycolatopsis</taxon>
    </lineage>
</organism>
<evidence type="ECO:0008006" key="5">
    <source>
        <dbReference type="Google" id="ProtNLM"/>
    </source>
</evidence>
<keyword evidence="4" id="KW-1185">Reference proteome</keyword>
<dbReference type="AlphaFoldDB" id="A0A344LAQ4"/>
<keyword evidence="2" id="KW-1133">Transmembrane helix</keyword>
<keyword evidence="2" id="KW-0812">Transmembrane</keyword>
<keyword evidence="2" id="KW-0472">Membrane</keyword>
<dbReference type="RefSeq" id="WP_113694384.1">
    <property type="nucleotide sequence ID" value="NZ_CP015163.1"/>
</dbReference>
<dbReference type="InterPro" id="IPR025443">
    <property type="entry name" value="DUF4307"/>
</dbReference>
<gene>
    <name evidence="3" type="ORF">A4R43_23680</name>
</gene>
<proteinExistence type="predicted"/>
<protein>
    <recommendedName>
        <fullName evidence="5">DUF4307 domain-containing protein</fullName>
    </recommendedName>
</protein>
<dbReference type="OrthoDB" id="4425882at2"/>